<accession>A0A7X6I6K4</accession>
<dbReference type="SUPFAM" id="SSF47789">
    <property type="entry name" value="C-terminal domain of RNA polymerase alpha subunit"/>
    <property type="match status" value="1"/>
</dbReference>
<evidence type="ECO:0008006" key="4">
    <source>
        <dbReference type="Google" id="ProtNLM"/>
    </source>
</evidence>
<dbReference type="Proteomes" id="UP000521868">
    <property type="component" value="Unassembled WGS sequence"/>
</dbReference>
<evidence type="ECO:0000256" key="1">
    <source>
        <dbReference type="SAM" id="MobiDB-lite"/>
    </source>
</evidence>
<name>A0A7X6I6K4_9BURK</name>
<proteinExistence type="predicted"/>
<dbReference type="RefSeq" id="WP_168107313.1">
    <property type="nucleotide sequence ID" value="NZ_VTOX01000003.1"/>
</dbReference>
<dbReference type="AlphaFoldDB" id="A0A7X6I6K4"/>
<reference evidence="2 3" key="1">
    <citation type="journal article" date="2020" name="Nature">
        <title>Bacterial chemolithoautotrophy via manganese oxidation.</title>
        <authorList>
            <person name="Yu H."/>
            <person name="Leadbetter J.R."/>
        </authorList>
    </citation>
    <scope>NUCLEOTIDE SEQUENCE [LARGE SCALE GENOMIC DNA]</scope>
    <source>
        <strain evidence="2 3">RBP-1</strain>
    </source>
</reference>
<sequence length="311" mass="33498">MLNIDKEPRTLRTVSDFAAVPPGQLPDCLRAFKHWIQVRAAPADTLDGPVEFVWVPPVPAAAPASEALTPLTDIGKLGLRPGALQQFRRMNIFALEDFSAVSAAEMGRLVNVGSTTVARIRDMLRSVGLDFRAGDEPRTRARPRPDARPTEAASFGDATPLVGLRLKPQTLGKLTLHGLRTVGELRELTPAQLAALLTMRRRQEVFRLLRAHGVNLRPQPTELELWRHGLVPVADLARPSDESSVLSLQPWFGAGPTEAALDAGIATVGQLHALAAAGAMPAGVRGIGPSTWSRIRRFLLARDGARSASVA</sequence>
<keyword evidence="3" id="KW-1185">Reference proteome</keyword>
<evidence type="ECO:0000313" key="2">
    <source>
        <dbReference type="EMBL" id="NKE66189.1"/>
    </source>
</evidence>
<feature type="compositionally biased region" description="Basic and acidic residues" evidence="1">
    <location>
        <begin position="134"/>
        <end position="149"/>
    </location>
</feature>
<dbReference type="Gene3D" id="1.10.150.20">
    <property type="entry name" value="5' to 3' exonuclease, C-terminal subdomain"/>
    <property type="match status" value="1"/>
</dbReference>
<protein>
    <recommendedName>
        <fullName evidence="4">RNA polymerase alpha subunit C-terminal domain-containing protein</fullName>
    </recommendedName>
</protein>
<dbReference type="EMBL" id="VTOX01000003">
    <property type="protein sequence ID" value="NKE66189.1"/>
    <property type="molecule type" value="Genomic_DNA"/>
</dbReference>
<comment type="caution">
    <text evidence="2">The sequence shown here is derived from an EMBL/GenBank/DDBJ whole genome shotgun (WGS) entry which is preliminary data.</text>
</comment>
<feature type="region of interest" description="Disordered" evidence="1">
    <location>
        <begin position="134"/>
        <end position="154"/>
    </location>
</feature>
<organism evidence="2 3">
    <name type="scientific">Ramlibacter lithotrophicus</name>
    <dbReference type="NCBI Taxonomy" id="2606681"/>
    <lineage>
        <taxon>Bacteria</taxon>
        <taxon>Pseudomonadati</taxon>
        <taxon>Pseudomonadota</taxon>
        <taxon>Betaproteobacteria</taxon>
        <taxon>Burkholderiales</taxon>
        <taxon>Comamonadaceae</taxon>
        <taxon>Ramlibacter</taxon>
    </lineage>
</organism>
<evidence type="ECO:0000313" key="3">
    <source>
        <dbReference type="Proteomes" id="UP000521868"/>
    </source>
</evidence>
<gene>
    <name evidence="2" type="ORF">RAMLITH_10190</name>
</gene>